<gene>
    <name evidence="1" type="ORF">KAK11_04685</name>
</gene>
<comment type="caution">
    <text evidence="1">The sequence shown here is derived from an EMBL/GenBank/DDBJ whole genome shotgun (WGS) entry which is preliminary data.</text>
</comment>
<keyword evidence="2" id="KW-1185">Reference proteome</keyword>
<evidence type="ECO:0000313" key="1">
    <source>
        <dbReference type="EMBL" id="MBQ0934619.1"/>
    </source>
</evidence>
<evidence type="ECO:0000313" key="2">
    <source>
        <dbReference type="Proteomes" id="UP000672097"/>
    </source>
</evidence>
<protein>
    <submittedName>
        <fullName evidence="1">Uncharacterized protein</fullName>
    </submittedName>
</protein>
<accession>A0ABS5DU42</accession>
<name>A0ABS5DU42_9BURK</name>
<dbReference type="RefSeq" id="WP_210806764.1">
    <property type="nucleotide sequence ID" value="NZ_JAGQDG010000002.1"/>
</dbReference>
<dbReference type="Proteomes" id="UP000672097">
    <property type="component" value="Unassembled WGS sequence"/>
</dbReference>
<proteinExistence type="predicted"/>
<organism evidence="1 2">
    <name type="scientific">Ideonella paludis</name>
    <dbReference type="NCBI Taxonomy" id="1233411"/>
    <lineage>
        <taxon>Bacteria</taxon>
        <taxon>Pseudomonadati</taxon>
        <taxon>Pseudomonadota</taxon>
        <taxon>Betaproteobacteria</taxon>
        <taxon>Burkholderiales</taxon>
        <taxon>Sphaerotilaceae</taxon>
        <taxon>Ideonella</taxon>
    </lineage>
</organism>
<sequence>MTRCDCLNDCGDDPLLQGGGVTPCEHRKKRLQGTEFVSLARSTTNPSEVVVTLSKAPTERNMQELSRRLQNLRGI</sequence>
<dbReference type="EMBL" id="JAGQDG010000002">
    <property type="protein sequence ID" value="MBQ0934619.1"/>
    <property type="molecule type" value="Genomic_DNA"/>
</dbReference>
<reference evidence="1 2" key="1">
    <citation type="submission" date="2021-04" db="EMBL/GenBank/DDBJ databases">
        <title>The genome sequence of type strain Ideonella paludis KCTC 32238.</title>
        <authorList>
            <person name="Liu Y."/>
        </authorList>
    </citation>
    <scope>NUCLEOTIDE SEQUENCE [LARGE SCALE GENOMIC DNA]</scope>
    <source>
        <strain evidence="1 2">KCTC 32238</strain>
    </source>
</reference>